<reference evidence="14" key="1">
    <citation type="submission" date="2016-10" db="EMBL/GenBank/DDBJ databases">
        <authorList>
            <person name="Varghese N."/>
            <person name="Submissions S."/>
        </authorList>
    </citation>
    <scope>NUCLEOTIDE SEQUENCE [LARGE SCALE GENOMIC DNA]</scope>
    <source>
        <strain evidence="14">DSM 8987</strain>
    </source>
</reference>
<dbReference type="FunFam" id="2.40.30.20:FF:000004">
    <property type="entry name" value="Riboflavin synthase, alpha subunit"/>
    <property type="match status" value="1"/>
</dbReference>
<comment type="pathway">
    <text evidence="3">Cofactor biosynthesis; riboflavin biosynthesis; riboflavin from 2-hydroxy-3-oxobutyl phosphate and 5-amino-6-(D-ribitylamino)uracil: step 2/2.</text>
</comment>
<dbReference type="Gene3D" id="2.40.30.20">
    <property type="match status" value="2"/>
</dbReference>
<dbReference type="Pfam" id="PF00677">
    <property type="entry name" value="Lum_binding"/>
    <property type="match status" value="2"/>
</dbReference>
<evidence type="ECO:0000256" key="10">
    <source>
        <dbReference type="NCBIfam" id="TIGR00187"/>
    </source>
</evidence>
<feature type="repeat" description="Lumazine-binding" evidence="11">
    <location>
        <begin position="1"/>
        <end position="96"/>
    </location>
</feature>
<dbReference type="CDD" id="cd00402">
    <property type="entry name" value="Riboflavin_synthase_like"/>
    <property type="match status" value="1"/>
</dbReference>
<evidence type="ECO:0000256" key="2">
    <source>
        <dbReference type="ARBA" id="ARBA00002803"/>
    </source>
</evidence>
<dbReference type="PANTHER" id="PTHR21098:SF12">
    <property type="entry name" value="RIBOFLAVIN SYNTHASE"/>
    <property type="match status" value="1"/>
</dbReference>
<feature type="domain" description="Lumazine-binding" evidence="12">
    <location>
        <begin position="1"/>
        <end position="96"/>
    </location>
</feature>
<accession>A0A1G7AJ19</accession>
<feature type="repeat" description="Lumazine-binding" evidence="11">
    <location>
        <begin position="97"/>
        <end position="193"/>
    </location>
</feature>
<evidence type="ECO:0000256" key="4">
    <source>
        <dbReference type="ARBA" id="ARBA00011233"/>
    </source>
</evidence>
<keyword evidence="7" id="KW-0686">Riboflavin biosynthesis</keyword>
<dbReference type="SUPFAM" id="SSF63380">
    <property type="entry name" value="Riboflavin synthase domain-like"/>
    <property type="match status" value="2"/>
</dbReference>
<dbReference type="Proteomes" id="UP000243205">
    <property type="component" value="Unassembled WGS sequence"/>
</dbReference>
<dbReference type="GO" id="GO:0009231">
    <property type="term" value="P:riboflavin biosynthetic process"/>
    <property type="evidence" value="ECO:0007669"/>
    <property type="project" value="UniProtKB-KW"/>
</dbReference>
<dbReference type="NCBIfam" id="NF006767">
    <property type="entry name" value="PRK09289.1"/>
    <property type="match status" value="1"/>
</dbReference>
<dbReference type="RefSeq" id="WP_092077109.1">
    <property type="nucleotide sequence ID" value="NZ_CALFZY010000038.1"/>
</dbReference>
<dbReference type="InterPro" id="IPR026017">
    <property type="entry name" value="Lumazine-bd_dom"/>
</dbReference>
<dbReference type="InterPro" id="IPR023366">
    <property type="entry name" value="ATP_synth_asu-like_sf"/>
</dbReference>
<dbReference type="PIRSF" id="PIRSF000498">
    <property type="entry name" value="Riboflavin_syn_A"/>
    <property type="match status" value="1"/>
</dbReference>
<dbReference type="STRING" id="57664.SAMN05661003_10468"/>
<protein>
    <recommendedName>
        <fullName evidence="6 10">Riboflavin synthase</fullName>
        <ecNumber evidence="5 10">2.5.1.9</ecNumber>
    </recommendedName>
</protein>
<keyword evidence="14" id="KW-1185">Reference proteome</keyword>
<dbReference type="NCBIfam" id="TIGR00187">
    <property type="entry name" value="ribE"/>
    <property type="match status" value="1"/>
</dbReference>
<dbReference type="InterPro" id="IPR001783">
    <property type="entry name" value="Lumazine-bd"/>
</dbReference>
<comment type="function">
    <text evidence="2">Catalyzes the dismutation of two molecules of 6,7-dimethyl-8-ribityllumazine, resulting in the formation of riboflavin and 5-amino-6-(D-ribitylamino)uracil.</text>
</comment>
<keyword evidence="8" id="KW-0808">Transferase</keyword>
<keyword evidence="9" id="KW-0677">Repeat</keyword>
<dbReference type="AlphaFoldDB" id="A0A1G7AJ19"/>
<evidence type="ECO:0000256" key="1">
    <source>
        <dbReference type="ARBA" id="ARBA00000968"/>
    </source>
</evidence>
<dbReference type="OrthoDB" id="9788537at2"/>
<dbReference type="PROSITE" id="PS51177">
    <property type="entry name" value="LUMAZINE_BIND"/>
    <property type="match status" value="2"/>
</dbReference>
<feature type="domain" description="Lumazine-binding" evidence="12">
    <location>
        <begin position="97"/>
        <end position="193"/>
    </location>
</feature>
<comment type="subunit">
    <text evidence="4">Homotrimer.</text>
</comment>
<evidence type="ECO:0000256" key="11">
    <source>
        <dbReference type="PROSITE-ProRule" id="PRU00524"/>
    </source>
</evidence>
<evidence type="ECO:0000256" key="6">
    <source>
        <dbReference type="ARBA" id="ARBA00013950"/>
    </source>
</evidence>
<organism evidence="13 14">
    <name type="scientific">Desulfuromonas thiophila</name>
    <dbReference type="NCBI Taxonomy" id="57664"/>
    <lineage>
        <taxon>Bacteria</taxon>
        <taxon>Pseudomonadati</taxon>
        <taxon>Thermodesulfobacteriota</taxon>
        <taxon>Desulfuromonadia</taxon>
        <taxon>Desulfuromonadales</taxon>
        <taxon>Desulfuromonadaceae</taxon>
        <taxon>Desulfuromonas</taxon>
    </lineage>
</organism>
<dbReference type="PANTHER" id="PTHR21098">
    <property type="entry name" value="RIBOFLAVIN SYNTHASE ALPHA CHAIN"/>
    <property type="match status" value="1"/>
</dbReference>
<dbReference type="EC" id="2.5.1.9" evidence="5 10"/>
<evidence type="ECO:0000256" key="3">
    <source>
        <dbReference type="ARBA" id="ARBA00004887"/>
    </source>
</evidence>
<evidence type="ECO:0000259" key="12">
    <source>
        <dbReference type="PROSITE" id="PS51177"/>
    </source>
</evidence>
<evidence type="ECO:0000256" key="7">
    <source>
        <dbReference type="ARBA" id="ARBA00022619"/>
    </source>
</evidence>
<dbReference type="FunFam" id="2.40.30.20:FF:000003">
    <property type="entry name" value="Riboflavin synthase, alpha subunit"/>
    <property type="match status" value="1"/>
</dbReference>
<dbReference type="EMBL" id="FNAQ01000004">
    <property type="protein sequence ID" value="SDE14720.1"/>
    <property type="molecule type" value="Genomic_DNA"/>
</dbReference>
<comment type="catalytic activity">
    <reaction evidence="1">
        <text>2 6,7-dimethyl-8-(1-D-ribityl)lumazine + H(+) = 5-amino-6-(D-ribitylamino)uracil + riboflavin</text>
        <dbReference type="Rhea" id="RHEA:20772"/>
        <dbReference type="ChEBI" id="CHEBI:15378"/>
        <dbReference type="ChEBI" id="CHEBI:15934"/>
        <dbReference type="ChEBI" id="CHEBI:57986"/>
        <dbReference type="ChEBI" id="CHEBI:58201"/>
        <dbReference type="EC" id="2.5.1.9"/>
    </reaction>
</comment>
<evidence type="ECO:0000256" key="8">
    <source>
        <dbReference type="ARBA" id="ARBA00022679"/>
    </source>
</evidence>
<dbReference type="InterPro" id="IPR017938">
    <property type="entry name" value="Riboflavin_synthase-like_b-brl"/>
</dbReference>
<dbReference type="GO" id="GO:0004746">
    <property type="term" value="F:riboflavin synthase activity"/>
    <property type="evidence" value="ECO:0007669"/>
    <property type="project" value="UniProtKB-UniRule"/>
</dbReference>
<sequence>MFTGLIEDVGRLRQLVRRGGACRIVLDCRLPLAEIALGDSIAVNGVCLTVVERLAGGFAADVSPETLQSSNLGALQPGSPVNLERALRLTDRLGGHLVSGHIDACAVLQRRFRDGNAERFLFALDPAALRYVVEKGSIAIDGVSLTVNSVDAAGFGVALIPHSLAQTSLQHYAVGARVNIETDLLARYVEKLLQPACGATAPPAGLSLETLISNGFA</sequence>
<name>A0A1G7AJ19_9BACT</name>
<evidence type="ECO:0000313" key="14">
    <source>
        <dbReference type="Proteomes" id="UP000243205"/>
    </source>
</evidence>
<proteinExistence type="predicted"/>
<evidence type="ECO:0000313" key="13">
    <source>
        <dbReference type="EMBL" id="SDE14720.1"/>
    </source>
</evidence>
<evidence type="ECO:0000256" key="9">
    <source>
        <dbReference type="ARBA" id="ARBA00022737"/>
    </source>
</evidence>
<gene>
    <name evidence="13" type="ORF">SAMN05661003_10468</name>
</gene>
<evidence type="ECO:0000256" key="5">
    <source>
        <dbReference type="ARBA" id="ARBA00012827"/>
    </source>
</evidence>